<evidence type="ECO:0000313" key="3">
    <source>
        <dbReference type="Proteomes" id="UP000011873"/>
    </source>
</evidence>
<dbReference type="Proteomes" id="UP000011873">
    <property type="component" value="Unassembled WGS sequence"/>
</dbReference>
<keyword evidence="1" id="KW-1133">Transmembrane helix</keyword>
<name>M6BM89_LEPBO</name>
<keyword evidence="1" id="KW-0812">Transmembrane</keyword>
<proteinExistence type="predicted"/>
<sequence>MLKRHESKDESTIIHNLFEKSQFKGNNVILFFPGFPLRIPFFLFFL</sequence>
<dbReference type="PATRIC" id="fig|1218567.3.peg.2605"/>
<feature type="transmembrane region" description="Helical" evidence="1">
    <location>
        <begin position="28"/>
        <end position="45"/>
    </location>
</feature>
<evidence type="ECO:0000256" key="1">
    <source>
        <dbReference type="SAM" id="Phobius"/>
    </source>
</evidence>
<reference evidence="2 3" key="1">
    <citation type="submission" date="2013-01" db="EMBL/GenBank/DDBJ databases">
        <authorList>
            <person name="Harkins D.M."/>
            <person name="Durkin A.S."/>
            <person name="Brinkac L.M."/>
            <person name="Haft D.H."/>
            <person name="Selengut J.D."/>
            <person name="Sanka R."/>
            <person name="DePew J."/>
            <person name="Purushe J."/>
            <person name="Galloway R.L."/>
            <person name="Vinetz J.M."/>
            <person name="Sutton G.G."/>
            <person name="Nierman W.C."/>
            <person name="Fouts D.E."/>
        </authorList>
    </citation>
    <scope>NUCLEOTIDE SEQUENCE [LARGE SCALE GENOMIC DNA]</scope>
    <source>
        <strain evidence="2 3">Sponselee CDC</strain>
    </source>
</reference>
<gene>
    <name evidence="2" type="ORF">LEP1GSC016_3677</name>
</gene>
<dbReference type="AlphaFoldDB" id="M6BM89"/>
<keyword evidence="1" id="KW-0472">Membrane</keyword>
<accession>M6BM89</accession>
<dbReference type="EMBL" id="ANMU01000104">
    <property type="protein sequence ID" value="EMJ80664.1"/>
    <property type="molecule type" value="Genomic_DNA"/>
</dbReference>
<protein>
    <submittedName>
        <fullName evidence="2">Uncharacterized protein</fullName>
    </submittedName>
</protein>
<comment type="caution">
    <text evidence="2">The sequence shown here is derived from an EMBL/GenBank/DDBJ whole genome shotgun (WGS) entry which is preliminary data.</text>
</comment>
<organism evidence="2 3">
    <name type="scientific">Leptospira borgpetersenii serovar Hardjo-bovis str. Sponselee</name>
    <dbReference type="NCBI Taxonomy" id="1303729"/>
    <lineage>
        <taxon>Bacteria</taxon>
        <taxon>Pseudomonadati</taxon>
        <taxon>Spirochaetota</taxon>
        <taxon>Spirochaetia</taxon>
        <taxon>Leptospirales</taxon>
        <taxon>Leptospiraceae</taxon>
        <taxon>Leptospira</taxon>
    </lineage>
</organism>
<evidence type="ECO:0000313" key="2">
    <source>
        <dbReference type="EMBL" id="EMJ80664.1"/>
    </source>
</evidence>